<sequence>MPPRKRVAKASVDPKSPLQADEQAHILQNQDAREADNTSTSQSLASVDSTLLDEEEIPWESEDIGEDKLLERSSQDNQAIRNYAGGMGGYNTLKSYEGQVYSGMAVGGSHTWQYDEGVWKETKNEPDLWKIDYKATKRRMRKAPKGSGAPIGTEYHWFIVGHQHVKKIDANTYETSLTGWKYKLAHKSATSGSWSLPTVKAQRDREIELLEDAKQRVQGLPPVLRGAKVKVEKHEKGQQKLDSLFEKSRKRKIADST</sequence>
<dbReference type="AlphaFoldDB" id="A0A0C3DTC6"/>
<organism evidence="2 3">
    <name type="scientific">Oidiodendron maius (strain Zn)</name>
    <dbReference type="NCBI Taxonomy" id="913774"/>
    <lineage>
        <taxon>Eukaryota</taxon>
        <taxon>Fungi</taxon>
        <taxon>Dikarya</taxon>
        <taxon>Ascomycota</taxon>
        <taxon>Pezizomycotina</taxon>
        <taxon>Leotiomycetes</taxon>
        <taxon>Leotiomycetes incertae sedis</taxon>
        <taxon>Myxotrichaceae</taxon>
        <taxon>Oidiodendron</taxon>
    </lineage>
</organism>
<feature type="compositionally biased region" description="Acidic residues" evidence="1">
    <location>
        <begin position="51"/>
        <end position="65"/>
    </location>
</feature>
<evidence type="ECO:0000256" key="1">
    <source>
        <dbReference type="SAM" id="MobiDB-lite"/>
    </source>
</evidence>
<feature type="region of interest" description="Disordered" evidence="1">
    <location>
        <begin position="1"/>
        <end position="73"/>
    </location>
</feature>
<evidence type="ECO:0000313" key="3">
    <source>
        <dbReference type="Proteomes" id="UP000054321"/>
    </source>
</evidence>
<evidence type="ECO:0000313" key="2">
    <source>
        <dbReference type="EMBL" id="KIN05328.1"/>
    </source>
</evidence>
<feature type="compositionally biased region" description="Basic residues" evidence="1">
    <location>
        <begin position="248"/>
        <end position="257"/>
    </location>
</feature>
<name>A0A0C3DTC6_OIDMZ</name>
<dbReference type="InParanoid" id="A0A0C3DTC6"/>
<feature type="region of interest" description="Disordered" evidence="1">
    <location>
        <begin position="229"/>
        <end position="257"/>
    </location>
</feature>
<protein>
    <submittedName>
        <fullName evidence="2">Uncharacterized protein</fullName>
    </submittedName>
</protein>
<reference evidence="3" key="2">
    <citation type="submission" date="2015-01" db="EMBL/GenBank/DDBJ databases">
        <title>Evolutionary Origins and Diversification of the Mycorrhizal Mutualists.</title>
        <authorList>
            <consortium name="DOE Joint Genome Institute"/>
            <consortium name="Mycorrhizal Genomics Consortium"/>
            <person name="Kohler A."/>
            <person name="Kuo A."/>
            <person name="Nagy L.G."/>
            <person name="Floudas D."/>
            <person name="Copeland A."/>
            <person name="Barry K.W."/>
            <person name="Cichocki N."/>
            <person name="Veneault-Fourrey C."/>
            <person name="LaButti K."/>
            <person name="Lindquist E.A."/>
            <person name="Lipzen A."/>
            <person name="Lundell T."/>
            <person name="Morin E."/>
            <person name="Murat C."/>
            <person name="Riley R."/>
            <person name="Ohm R."/>
            <person name="Sun H."/>
            <person name="Tunlid A."/>
            <person name="Henrissat B."/>
            <person name="Grigoriev I.V."/>
            <person name="Hibbett D.S."/>
            <person name="Martin F."/>
        </authorList>
    </citation>
    <scope>NUCLEOTIDE SEQUENCE [LARGE SCALE GENOMIC DNA]</scope>
    <source>
        <strain evidence="3">Zn</strain>
    </source>
</reference>
<gene>
    <name evidence="2" type="ORF">OIDMADRAFT_115093</name>
</gene>
<reference evidence="2 3" key="1">
    <citation type="submission" date="2014-04" db="EMBL/GenBank/DDBJ databases">
        <authorList>
            <consortium name="DOE Joint Genome Institute"/>
            <person name="Kuo A."/>
            <person name="Martino E."/>
            <person name="Perotto S."/>
            <person name="Kohler A."/>
            <person name="Nagy L.G."/>
            <person name="Floudas D."/>
            <person name="Copeland A."/>
            <person name="Barry K.W."/>
            <person name="Cichocki N."/>
            <person name="Veneault-Fourrey C."/>
            <person name="LaButti K."/>
            <person name="Lindquist E.A."/>
            <person name="Lipzen A."/>
            <person name="Lundell T."/>
            <person name="Morin E."/>
            <person name="Murat C."/>
            <person name="Sun H."/>
            <person name="Tunlid A."/>
            <person name="Henrissat B."/>
            <person name="Grigoriev I.V."/>
            <person name="Hibbett D.S."/>
            <person name="Martin F."/>
            <person name="Nordberg H.P."/>
            <person name="Cantor M.N."/>
            <person name="Hua S.X."/>
        </authorList>
    </citation>
    <scope>NUCLEOTIDE SEQUENCE [LARGE SCALE GENOMIC DNA]</scope>
    <source>
        <strain evidence="2 3">Zn</strain>
    </source>
</reference>
<dbReference type="OrthoDB" id="4225980at2759"/>
<feature type="compositionally biased region" description="Polar residues" evidence="1">
    <location>
        <begin position="37"/>
        <end position="49"/>
    </location>
</feature>
<keyword evidence="3" id="KW-1185">Reference proteome</keyword>
<dbReference type="STRING" id="913774.A0A0C3DTC6"/>
<dbReference type="Proteomes" id="UP000054321">
    <property type="component" value="Unassembled WGS sequence"/>
</dbReference>
<accession>A0A0C3DTC6</accession>
<dbReference type="EMBL" id="KN832872">
    <property type="protein sequence ID" value="KIN05328.1"/>
    <property type="molecule type" value="Genomic_DNA"/>
</dbReference>
<dbReference type="HOGENOM" id="CLU_074647_0_0_1"/>
<feature type="compositionally biased region" description="Basic and acidic residues" evidence="1">
    <location>
        <begin position="229"/>
        <end position="247"/>
    </location>
</feature>
<proteinExistence type="predicted"/>